<gene>
    <name evidence="6" type="ORF">GEV47_07230</name>
</gene>
<dbReference type="EMBL" id="WINI01000003">
    <property type="protein sequence ID" value="MQR00471.1"/>
    <property type="molecule type" value="Genomic_DNA"/>
</dbReference>
<keyword evidence="4" id="KW-0804">Transcription</keyword>
<dbReference type="Proteomes" id="UP000451565">
    <property type="component" value="Unassembled WGS sequence"/>
</dbReference>
<proteinExistence type="inferred from homology"/>
<evidence type="ECO:0000256" key="3">
    <source>
        <dbReference type="ARBA" id="ARBA00023125"/>
    </source>
</evidence>
<dbReference type="PRINTS" id="PR00039">
    <property type="entry name" value="HTHLYSR"/>
</dbReference>
<keyword evidence="7" id="KW-1185">Reference proteome</keyword>
<dbReference type="GO" id="GO:0005829">
    <property type="term" value="C:cytosol"/>
    <property type="evidence" value="ECO:0007669"/>
    <property type="project" value="TreeGrafter"/>
</dbReference>
<dbReference type="Gene3D" id="1.10.10.10">
    <property type="entry name" value="Winged helix-like DNA-binding domain superfamily/Winged helix DNA-binding domain"/>
    <property type="match status" value="1"/>
</dbReference>
<dbReference type="Pfam" id="PF00126">
    <property type="entry name" value="HTH_1"/>
    <property type="match status" value="1"/>
</dbReference>
<comment type="similarity">
    <text evidence="1">Belongs to the LysR transcriptional regulatory family.</text>
</comment>
<keyword evidence="3" id="KW-0238">DNA-binding</keyword>
<dbReference type="SUPFAM" id="SSF53850">
    <property type="entry name" value="Periplasmic binding protein-like II"/>
    <property type="match status" value="1"/>
</dbReference>
<dbReference type="FunFam" id="1.10.10.10:FF:000001">
    <property type="entry name" value="LysR family transcriptional regulator"/>
    <property type="match status" value="1"/>
</dbReference>
<evidence type="ECO:0000313" key="7">
    <source>
        <dbReference type="Proteomes" id="UP000451565"/>
    </source>
</evidence>
<dbReference type="Pfam" id="PF03466">
    <property type="entry name" value="LysR_substrate"/>
    <property type="match status" value="1"/>
</dbReference>
<sequence length="306" mass="34593">MNLRQLEQLVALAKEGSFARAAEEVHLSQPALTRSIQALEQDMELQLFDRHPRGVTLTPAGKLVMERARRVLFEARALERDVSLFKNHDLGDVSFGFGPYPAAIMLSQTMAMLTKAYPRLSMRAEVNNWIGMLEQLHAESIDFFVTDRRGIIHAPELATHLMTPHHCGWFVRAGHPVFKNATLSHALLRQMHLASVPLPPHMREEMRKSLRFKSGDMLNFRVECNSVFSLKLLAEQSDIAFYAPLSAVRSELADGRLQRIEFIDSAGFDMQFVIVYLANRSVSPTAQRAMEVIIECDRSLHDGSLV</sequence>
<dbReference type="OrthoDB" id="5914299at2"/>
<evidence type="ECO:0000259" key="5">
    <source>
        <dbReference type="PROSITE" id="PS50931"/>
    </source>
</evidence>
<dbReference type="CDD" id="cd05466">
    <property type="entry name" value="PBP2_LTTR_substrate"/>
    <property type="match status" value="1"/>
</dbReference>
<dbReference type="InterPro" id="IPR050950">
    <property type="entry name" value="HTH-type_LysR_regulators"/>
</dbReference>
<comment type="caution">
    <text evidence="6">The sequence shown here is derived from an EMBL/GenBank/DDBJ whole genome shotgun (WGS) entry which is preliminary data.</text>
</comment>
<organism evidence="6 7">
    <name type="scientific">Glaciimonas soli</name>
    <dbReference type="NCBI Taxonomy" id="2590999"/>
    <lineage>
        <taxon>Bacteria</taxon>
        <taxon>Pseudomonadati</taxon>
        <taxon>Pseudomonadota</taxon>
        <taxon>Betaproteobacteria</taxon>
        <taxon>Burkholderiales</taxon>
        <taxon>Oxalobacteraceae</taxon>
        <taxon>Glaciimonas</taxon>
    </lineage>
</organism>
<dbReference type="InterPro" id="IPR036388">
    <property type="entry name" value="WH-like_DNA-bd_sf"/>
</dbReference>
<dbReference type="InterPro" id="IPR000847">
    <property type="entry name" value="LysR_HTH_N"/>
</dbReference>
<dbReference type="PROSITE" id="PS50931">
    <property type="entry name" value="HTH_LYSR"/>
    <property type="match status" value="1"/>
</dbReference>
<dbReference type="RefSeq" id="WP_153234065.1">
    <property type="nucleotide sequence ID" value="NZ_WINI01000003.1"/>
</dbReference>
<dbReference type="SUPFAM" id="SSF46785">
    <property type="entry name" value="Winged helix' DNA-binding domain"/>
    <property type="match status" value="1"/>
</dbReference>
<dbReference type="PANTHER" id="PTHR30419">
    <property type="entry name" value="HTH-TYPE TRANSCRIPTIONAL REGULATOR YBHD"/>
    <property type="match status" value="1"/>
</dbReference>
<dbReference type="AlphaFoldDB" id="A0A843YSZ7"/>
<feature type="domain" description="HTH lysR-type" evidence="5">
    <location>
        <begin position="1"/>
        <end position="58"/>
    </location>
</feature>
<evidence type="ECO:0000256" key="2">
    <source>
        <dbReference type="ARBA" id="ARBA00023015"/>
    </source>
</evidence>
<keyword evidence="2" id="KW-0805">Transcription regulation</keyword>
<accession>A0A843YSZ7</accession>
<dbReference type="GO" id="GO:0003677">
    <property type="term" value="F:DNA binding"/>
    <property type="evidence" value="ECO:0007669"/>
    <property type="project" value="UniProtKB-KW"/>
</dbReference>
<name>A0A843YSZ7_9BURK</name>
<dbReference type="GO" id="GO:0003700">
    <property type="term" value="F:DNA-binding transcription factor activity"/>
    <property type="evidence" value="ECO:0007669"/>
    <property type="project" value="InterPro"/>
</dbReference>
<evidence type="ECO:0000256" key="4">
    <source>
        <dbReference type="ARBA" id="ARBA00023163"/>
    </source>
</evidence>
<evidence type="ECO:0000313" key="6">
    <source>
        <dbReference type="EMBL" id="MQR00471.1"/>
    </source>
</evidence>
<dbReference type="Gene3D" id="3.40.190.290">
    <property type="match status" value="1"/>
</dbReference>
<reference evidence="6 7" key="1">
    <citation type="submission" date="2019-10" db="EMBL/GenBank/DDBJ databases">
        <title>Glaciimonas soli sp. nov., a psychrophilic bacterium isolated from the forest soil of a high elevation mountain in Taiwan.</title>
        <authorList>
            <person name="Wang L.-T."/>
            <person name="Shieh W.Y."/>
        </authorList>
    </citation>
    <scope>NUCLEOTIDE SEQUENCE [LARGE SCALE GENOMIC DNA]</scope>
    <source>
        <strain evidence="6 7">GS1</strain>
    </source>
</reference>
<dbReference type="InterPro" id="IPR036390">
    <property type="entry name" value="WH_DNA-bd_sf"/>
</dbReference>
<evidence type="ECO:0000256" key="1">
    <source>
        <dbReference type="ARBA" id="ARBA00009437"/>
    </source>
</evidence>
<dbReference type="PANTHER" id="PTHR30419:SF30">
    <property type="entry name" value="LYSR FAMILY TRANSCRIPTIONAL REGULATOR"/>
    <property type="match status" value="1"/>
</dbReference>
<dbReference type="InterPro" id="IPR005119">
    <property type="entry name" value="LysR_subst-bd"/>
</dbReference>
<protein>
    <submittedName>
        <fullName evidence="6">LysR family transcriptional regulator</fullName>
    </submittedName>
</protein>